<proteinExistence type="predicted"/>
<evidence type="ECO:0000313" key="4">
    <source>
        <dbReference type="Proteomes" id="UP000693970"/>
    </source>
</evidence>
<dbReference type="Proteomes" id="UP000693970">
    <property type="component" value="Unassembled WGS sequence"/>
</dbReference>
<feature type="compositionally biased region" description="Basic residues" evidence="1">
    <location>
        <begin position="1"/>
        <end position="15"/>
    </location>
</feature>
<organism evidence="3 4">
    <name type="scientific">Nitzschia inconspicua</name>
    <dbReference type="NCBI Taxonomy" id="303405"/>
    <lineage>
        <taxon>Eukaryota</taxon>
        <taxon>Sar</taxon>
        <taxon>Stramenopiles</taxon>
        <taxon>Ochrophyta</taxon>
        <taxon>Bacillariophyta</taxon>
        <taxon>Bacillariophyceae</taxon>
        <taxon>Bacillariophycidae</taxon>
        <taxon>Bacillariales</taxon>
        <taxon>Bacillariaceae</taxon>
        <taxon>Nitzschia</taxon>
    </lineage>
</organism>
<feature type="compositionally biased region" description="Basic and acidic residues" evidence="1">
    <location>
        <begin position="233"/>
        <end position="242"/>
    </location>
</feature>
<feature type="region of interest" description="Disordered" evidence="1">
    <location>
        <begin position="1"/>
        <end position="200"/>
    </location>
</feature>
<comment type="caution">
    <text evidence="3">The sequence shown here is derived from an EMBL/GenBank/DDBJ whole genome shotgun (WGS) entry which is preliminary data.</text>
</comment>
<sequence length="554" mass="59440">MAQKAWHSHKSSHRCLGKDDNHNSTVRQQRAQEEKIARKNEEQVASAESCGADVSQDSQSGVPSSRAFISASSGAVEELKDHLNNTKRKQSSHRNTPQIGPSVGHFQETQKGRKIHNSSHQRVGKDENFDPKSREQPAQEQKNGNNNEDEAASIDSSGGDCAQDGQSEVPYPGGLISASSGAGEEMRAPSKASGIGHSLATQKAWQHHKCSHHSLGKDDTLDSMFCQQRAEEEKIGNKHDEEGASMDSSGGDCSQDGHSEVPHPGTFRTKNVDGKTLLLEATLVEEADLIVSSIVVTAVPDQRREEYLPSSHIEAMKPIQIVAMKTVRQCKQLTIVVAGILVVVAAISIGSTVVKLSQSDPSQSDLSIGTYPECQFLTSCSKSHQDLQEDIAEGGVVGICGNIQVNSTPLQIVESDVTLVGCCPETKCVISGSAITPNLVVTGGNFKLLNVIIQNGNCDPKSDQGGGNLRSFSNQGQDSYLTIVDSKFHNGLCNVQAGGNVYVEIRGSVTFQRSVFQNGKASKDSSGGAFVTKSFDVLVDEMCAQGESRHWPCF</sequence>
<feature type="transmembrane region" description="Helical" evidence="2">
    <location>
        <begin position="333"/>
        <end position="354"/>
    </location>
</feature>
<keyword evidence="2" id="KW-1133">Transmembrane helix</keyword>
<dbReference type="EMBL" id="JAGRRH010000003">
    <property type="protein sequence ID" value="KAG7372044.1"/>
    <property type="molecule type" value="Genomic_DNA"/>
</dbReference>
<name>A0A9K3Q8F0_9STRA</name>
<dbReference type="AlphaFoldDB" id="A0A9K3Q8F0"/>
<gene>
    <name evidence="3" type="ORF">IV203_018187</name>
</gene>
<reference evidence="3" key="1">
    <citation type="journal article" date="2021" name="Sci. Rep.">
        <title>Diploid genomic architecture of Nitzschia inconspicua, an elite biomass production diatom.</title>
        <authorList>
            <person name="Oliver A."/>
            <person name="Podell S."/>
            <person name="Pinowska A."/>
            <person name="Traller J.C."/>
            <person name="Smith S.R."/>
            <person name="McClure R."/>
            <person name="Beliaev A."/>
            <person name="Bohutskyi P."/>
            <person name="Hill E.A."/>
            <person name="Rabines A."/>
            <person name="Zheng H."/>
            <person name="Allen L.Z."/>
            <person name="Kuo A."/>
            <person name="Grigoriev I.V."/>
            <person name="Allen A.E."/>
            <person name="Hazlebeck D."/>
            <person name="Allen E.E."/>
        </authorList>
    </citation>
    <scope>NUCLEOTIDE SEQUENCE</scope>
    <source>
        <strain evidence="3">Hildebrandi</strain>
    </source>
</reference>
<keyword evidence="2" id="KW-0472">Membrane</keyword>
<keyword evidence="2" id="KW-0812">Transmembrane</keyword>
<evidence type="ECO:0000313" key="3">
    <source>
        <dbReference type="EMBL" id="KAG7372044.1"/>
    </source>
</evidence>
<feature type="compositionally biased region" description="Basic and acidic residues" evidence="1">
    <location>
        <begin position="123"/>
        <end position="137"/>
    </location>
</feature>
<reference evidence="3" key="2">
    <citation type="submission" date="2021-04" db="EMBL/GenBank/DDBJ databases">
        <authorList>
            <person name="Podell S."/>
        </authorList>
    </citation>
    <scope>NUCLEOTIDE SEQUENCE</scope>
    <source>
        <strain evidence="3">Hildebrandi</strain>
    </source>
</reference>
<accession>A0A9K3Q8F0</accession>
<keyword evidence="4" id="KW-1185">Reference proteome</keyword>
<evidence type="ECO:0000256" key="2">
    <source>
        <dbReference type="SAM" id="Phobius"/>
    </source>
</evidence>
<evidence type="ECO:0000256" key="1">
    <source>
        <dbReference type="SAM" id="MobiDB-lite"/>
    </source>
</evidence>
<feature type="compositionally biased region" description="Basic and acidic residues" evidence="1">
    <location>
        <begin position="30"/>
        <end position="42"/>
    </location>
</feature>
<protein>
    <submittedName>
        <fullName evidence="3">Uncharacterized protein</fullName>
    </submittedName>
</protein>
<feature type="region of interest" description="Disordered" evidence="1">
    <location>
        <begin position="233"/>
        <end position="268"/>
    </location>
</feature>